<evidence type="ECO:0000313" key="2">
    <source>
        <dbReference type="Proteomes" id="UP001305414"/>
    </source>
</evidence>
<dbReference type="AlphaFoldDB" id="A0AAN7UH16"/>
<accession>A0AAN7UH16</accession>
<protein>
    <submittedName>
        <fullName evidence="1">Uncharacterized protein</fullName>
    </submittedName>
</protein>
<dbReference type="Proteomes" id="UP001305414">
    <property type="component" value="Unassembled WGS sequence"/>
</dbReference>
<dbReference type="EMBL" id="JAWHQM010000002">
    <property type="protein sequence ID" value="KAK5625546.1"/>
    <property type="molecule type" value="Genomic_DNA"/>
</dbReference>
<reference evidence="1 2" key="1">
    <citation type="submission" date="2023-10" db="EMBL/GenBank/DDBJ databases">
        <title>Draft genome sequence of Xylaria bambusicola isolate GMP-LS, the root and basal stem rot pathogen of sugarcane in Indonesia.</title>
        <authorList>
            <person name="Selvaraj P."/>
            <person name="Muralishankar V."/>
            <person name="Muruganantham S."/>
            <person name="Sp S."/>
            <person name="Haryani S."/>
            <person name="Lau K.J.X."/>
            <person name="Naqvi N.I."/>
        </authorList>
    </citation>
    <scope>NUCLEOTIDE SEQUENCE [LARGE SCALE GENOMIC DNA]</scope>
    <source>
        <strain evidence="1">GMP-LS</strain>
    </source>
</reference>
<name>A0AAN7UH16_9PEZI</name>
<sequence length="66" mass="7431">MAATRFNADLFELSEYAESPRNRSFSRSYSRELRAAAGEREADVLVVAAETVRTGAPSHHCQWQET</sequence>
<gene>
    <name evidence="1" type="ORF">RRF57_001263</name>
</gene>
<comment type="caution">
    <text evidence="1">The sequence shown here is derived from an EMBL/GenBank/DDBJ whole genome shotgun (WGS) entry which is preliminary data.</text>
</comment>
<proteinExistence type="predicted"/>
<keyword evidence="2" id="KW-1185">Reference proteome</keyword>
<evidence type="ECO:0000313" key="1">
    <source>
        <dbReference type="EMBL" id="KAK5625546.1"/>
    </source>
</evidence>
<organism evidence="1 2">
    <name type="scientific">Xylaria bambusicola</name>
    <dbReference type="NCBI Taxonomy" id="326684"/>
    <lineage>
        <taxon>Eukaryota</taxon>
        <taxon>Fungi</taxon>
        <taxon>Dikarya</taxon>
        <taxon>Ascomycota</taxon>
        <taxon>Pezizomycotina</taxon>
        <taxon>Sordariomycetes</taxon>
        <taxon>Xylariomycetidae</taxon>
        <taxon>Xylariales</taxon>
        <taxon>Xylariaceae</taxon>
        <taxon>Xylaria</taxon>
    </lineage>
</organism>